<evidence type="ECO:0000259" key="2">
    <source>
        <dbReference type="PROSITE" id="PS50902"/>
    </source>
</evidence>
<dbReference type="GO" id="GO:0009055">
    <property type="term" value="F:electron transfer activity"/>
    <property type="evidence" value="ECO:0007669"/>
    <property type="project" value="InterPro"/>
</dbReference>
<dbReference type="InterPro" id="IPR008254">
    <property type="entry name" value="Flavodoxin/NO_synth"/>
</dbReference>
<dbReference type="InterPro" id="IPR036866">
    <property type="entry name" value="RibonucZ/Hydroxyglut_hydro"/>
</dbReference>
<gene>
    <name evidence="3" type="primary">flrD</name>
    <name evidence="3" type="ORF">CPJCM30710_13300</name>
</gene>
<dbReference type="InterPro" id="IPR001279">
    <property type="entry name" value="Metallo-B-lactamas"/>
</dbReference>
<dbReference type="SUPFAM" id="SSF56281">
    <property type="entry name" value="Metallo-hydrolase/oxidoreductase"/>
    <property type="match status" value="1"/>
</dbReference>
<dbReference type="EMBL" id="BOPZ01000008">
    <property type="protein sequence ID" value="GIM28664.1"/>
    <property type="molecule type" value="Genomic_DNA"/>
</dbReference>
<reference evidence="3" key="1">
    <citation type="submission" date="2021-03" db="EMBL/GenBank/DDBJ databases">
        <title>Taxonomic study of Clostridium polyendosporum from meadow-gley soil under rice.</title>
        <authorList>
            <person name="Kobayashi H."/>
            <person name="Tanizawa Y."/>
            <person name="Yagura M."/>
        </authorList>
    </citation>
    <scope>NUCLEOTIDE SEQUENCE</scope>
    <source>
        <strain evidence="3">JCM 30710</strain>
    </source>
</reference>
<evidence type="ECO:0000313" key="3">
    <source>
        <dbReference type="EMBL" id="GIM28664.1"/>
    </source>
</evidence>
<dbReference type="PROSITE" id="PS50902">
    <property type="entry name" value="FLAVODOXIN_LIKE"/>
    <property type="match status" value="1"/>
</dbReference>
<dbReference type="SMART" id="SM00849">
    <property type="entry name" value="Lactamase_B"/>
    <property type="match status" value="1"/>
</dbReference>
<dbReference type="NCBIfam" id="NF008887">
    <property type="entry name" value="PRK11921.1"/>
    <property type="match status" value="1"/>
</dbReference>
<dbReference type="Gene3D" id="3.40.50.360">
    <property type="match status" value="1"/>
</dbReference>
<dbReference type="PANTHER" id="PTHR43717">
    <property type="entry name" value="ANAEROBIC NITRIC OXIDE REDUCTASE FLAVORUBREDOXIN"/>
    <property type="match status" value="1"/>
</dbReference>
<comment type="caution">
    <text evidence="3">The sequence shown here is derived from an EMBL/GenBank/DDBJ whole genome shotgun (WGS) entry which is preliminary data.</text>
</comment>
<dbReference type="GO" id="GO:0016651">
    <property type="term" value="F:oxidoreductase activity, acting on NAD(P)H"/>
    <property type="evidence" value="ECO:0007669"/>
    <property type="project" value="UniProtKB-ARBA"/>
</dbReference>
<dbReference type="CDD" id="cd07709">
    <property type="entry name" value="flavodiiron_proteins_MBL-fold"/>
    <property type="match status" value="1"/>
</dbReference>
<accession>A0A919VE23</accession>
<dbReference type="PANTHER" id="PTHR43717:SF1">
    <property type="entry name" value="ANAEROBIC NITRIC OXIDE REDUCTASE FLAVORUBREDOXIN"/>
    <property type="match status" value="1"/>
</dbReference>
<dbReference type="PIRSF" id="PIRSF005243">
    <property type="entry name" value="ROO"/>
    <property type="match status" value="1"/>
</dbReference>
<dbReference type="SUPFAM" id="SSF52218">
    <property type="entry name" value="Flavoproteins"/>
    <property type="match status" value="1"/>
</dbReference>
<protein>
    <submittedName>
        <fullName evidence="3">Metallo-beta-lactamase/flavodoxin domain-containing protein</fullName>
    </submittedName>
</protein>
<comment type="similarity">
    <text evidence="1">In the N-terminal section; belongs to the zinc metallo-hydrolase group 3 family.</text>
</comment>
<organism evidence="3 4">
    <name type="scientific">Clostridium polyendosporum</name>
    <dbReference type="NCBI Taxonomy" id="69208"/>
    <lineage>
        <taxon>Bacteria</taxon>
        <taxon>Bacillati</taxon>
        <taxon>Bacillota</taxon>
        <taxon>Clostridia</taxon>
        <taxon>Eubacteriales</taxon>
        <taxon>Clostridiaceae</taxon>
        <taxon>Clostridium</taxon>
    </lineage>
</organism>
<name>A0A919VE23_9CLOT</name>
<proteinExistence type="inferred from homology"/>
<dbReference type="GO" id="GO:0010181">
    <property type="term" value="F:FMN binding"/>
    <property type="evidence" value="ECO:0007669"/>
    <property type="project" value="InterPro"/>
</dbReference>
<dbReference type="InterPro" id="IPR045761">
    <property type="entry name" value="ODP_dom"/>
</dbReference>
<dbReference type="Pfam" id="PF19583">
    <property type="entry name" value="ODP"/>
    <property type="match status" value="1"/>
</dbReference>
<dbReference type="AlphaFoldDB" id="A0A919VE23"/>
<feature type="domain" description="Flavodoxin-like" evidence="2">
    <location>
        <begin position="252"/>
        <end position="392"/>
    </location>
</feature>
<evidence type="ECO:0000313" key="4">
    <source>
        <dbReference type="Proteomes" id="UP000679179"/>
    </source>
</evidence>
<sequence>MAFNINEKVTWVGKIDWELRKFHGEEYSTHKGSSYNSYLIRDDKIVLIDTVWYPFAKEFVANLKKEIDLNKIDYIVCNHAEPDHSGALPELMKEIPNTPIYCTKNGVKSIMGHYHQDWNFVEVKTGDTLDIGKNKLIFVEARMLHWPDTMFTYLAGENILFSNDAFGQHYASELMYNDRVDSAELFQEAIKYYANILTPFSAFVEKKIKEVLSLNLPINMICPSHGIMWRENPTQIVEKYLKWAQSYNENQVTIIYDSMWNATRRMAEAIAKGIKEYDDKVNIKIFNSSKADKNDIITEVFKSRAIMVGSSTINKGILSSTSAIIEMIKGLEFKNKKGAAFGSYGWSGESVKFITEELQEAGFEIVNQGIKELWNPGDEALKRCSDYGKSFAEKI</sequence>
<dbReference type="Pfam" id="PF00258">
    <property type="entry name" value="Flavodoxin_1"/>
    <property type="match status" value="1"/>
</dbReference>
<dbReference type="InterPro" id="IPR029039">
    <property type="entry name" value="Flavoprotein-like_sf"/>
</dbReference>
<dbReference type="Proteomes" id="UP000679179">
    <property type="component" value="Unassembled WGS sequence"/>
</dbReference>
<evidence type="ECO:0000256" key="1">
    <source>
        <dbReference type="ARBA" id="ARBA00007121"/>
    </source>
</evidence>
<keyword evidence="4" id="KW-1185">Reference proteome</keyword>
<dbReference type="RefSeq" id="WP_212903388.1">
    <property type="nucleotide sequence ID" value="NZ_BOPZ01000008.1"/>
</dbReference>
<dbReference type="InterPro" id="IPR016440">
    <property type="entry name" value="Rubredoxin-O_OxRdtase"/>
</dbReference>
<dbReference type="GO" id="GO:0046872">
    <property type="term" value="F:metal ion binding"/>
    <property type="evidence" value="ECO:0007669"/>
    <property type="project" value="InterPro"/>
</dbReference>
<dbReference type="Gene3D" id="3.60.15.10">
    <property type="entry name" value="Ribonuclease Z/Hydroxyacylglutathione hydrolase-like"/>
    <property type="match status" value="1"/>
</dbReference>